<dbReference type="EC" id="3.5.1.28" evidence="2"/>
<dbReference type="InterPro" id="IPR007921">
    <property type="entry name" value="CHAP_dom"/>
</dbReference>
<dbReference type="PROSITE" id="PS50911">
    <property type="entry name" value="CHAP"/>
    <property type="match status" value="1"/>
</dbReference>
<dbReference type="Pfam" id="PF05257">
    <property type="entry name" value="CHAP"/>
    <property type="match status" value="1"/>
</dbReference>
<evidence type="ECO:0000256" key="2">
    <source>
        <dbReference type="ARBA" id="ARBA00011901"/>
    </source>
</evidence>
<gene>
    <name evidence="5" type="ORF">UU93_C0013G0011</name>
</gene>
<organism evidence="5 6">
    <name type="scientific">Candidatus Amesbacteria bacterium GW2011_GWA2_42_12</name>
    <dbReference type="NCBI Taxonomy" id="1618356"/>
    <lineage>
        <taxon>Bacteria</taxon>
        <taxon>Candidatus Amesiibacteriota</taxon>
    </lineage>
</organism>
<name>A0A0G1ACN3_9BACT</name>
<dbReference type="InterPro" id="IPR003646">
    <property type="entry name" value="SH3-like_bac-type"/>
</dbReference>
<dbReference type="AlphaFoldDB" id="A0A0G1ACN3"/>
<evidence type="ECO:0000313" key="5">
    <source>
        <dbReference type="EMBL" id="KKS31856.1"/>
    </source>
</evidence>
<protein>
    <recommendedName>
        <fullName evidence="2">N-acetylmuramoyl-L-alanine amidase</fullName>
        <ecNumber evidence="2">3.5.1.28</ecNumber>
    </recommendedName>
</protein>
<dbReference type="SUPFAM" id="SSF54001">
    <property type="entry name" value="Cysteine proteinases"/>
    <property type="match status" value="1"/>
</dbReference>
<dbReference type="Pfam" id="PF08239">
    <property type="entry name" value="SH3_3"/>
    <property type="match status" value="1"/>
</dbReference>
<dbReference type="Gene3D" id="2.30.30.40">
    <property type="entry name" value="SH3 Domains"/>
    <property type="match status" value="1"/>
</dbReference>
<feature type="domain" description="SH3b" evidence="4">
    <location>
        <begin position="29"/>
        <end position="94"/>
    </location>
</feature>
<feature type="domain" description="Peptidase C51" evidence="3">
    <location>
        <begin position="124"/>
        <end position="258"/>
    </location>
</feature>
<dbReference type="EMBL" id="LCCN01000013">
    <property type="protein sequence ID" value="KKS31856.1"/>
    <property type="molecule type" value="Genomic_DNA"/>
</dbReference>
<evidence type="ECO:0000313" key="6">
    <source>
        <dbReference type="Proteomes" id="UP000034160"/>
    </source>
</evidence>
<dbReference type="Gene3D" id="3.90.1720.10">
    <property type="entry name" value="endopeptidase domain like (from Nostoc punctiforme)"/>
    <property type="match status" value="1"/>
</dbReference>
<sequence length="260" mass="29438">MPITCPKCNQTFDFEEQTNVADITPQFSTKDLFVSASDGLRMRSSPDKISNDNIIAKLVFRTKVEVVEENGDWVKVNAEGSTGWVSKFYLEEASPVALENLQKKEIVQDVLPSFHNHEKNLATDANSIKLRKIINDEFGGGTRRDDLQCVEYVHYKIQQMGITIKWPTERPRNGGLWAGIFQRSAQYKILEEPKAGCAMSFVGSLKNPAVGHVAFVEEVYQDGSIKVSEVNWPPPGIYSERVLPKSQWKDKYQAKFIDFT</sequence>
<comment type="catalytic activity">
    <reaction evidence="1">
        <text>Hydrolyzes the link between N-acetylmuramoyl residues and L-amino acid residues in certain cell-wall glycopeptides.</text>
        <dbReference type="EC" id="3.5.1.28"/>
    </reaction>
</comment>
<dbReference type="InterPro" id="IPR038765">
    <property type="entry name" value="Papain-like_cys_pep_sf"/>
</dbReference>
<reference evidence="5 6" key="1">
    <citation type="journal article" date="2015" name="Nature">
        <title>rRNA introns, odd ribosomes, and small enigmatic genomes across a large radiation of phyla.</title>
        <authorList>
            <person name="Brown C.T."/>
            <person name="Hug L.A."/>
            <person name="Thomas B.C."/>
            <person name="Sharon I."/>
            <person name="Castelle C.J."/>
            <person name="Singh A."/>
            <person name="Wilkins M.J."/>
            <person name="Williams K.H."/>
            <person name="Banfield J.F."/>
        </authorList>
    </citation>
    <scope>NUCLEOTIDE SEQUENCE [LARGE SCALE GENOMIC DNA]</scope>
</reference>
<proteinExistence type="predicted"/>
<comment type="caution">
    <text evidence="5">The sequence shown here is derived from an EMBL/GenBank/DDBJ whole genome shotgun (WGS) entry which is preliminary data.</text>
</comment>
<evidence type="ECO:0000259" key="4">
    <source>
        <dbReference type="PROSITE" id="PS51781"/>
    </source>
</evidence>
<dbReference type="STRING" id="1618356.UU93_C0013G0011"/>
<accession>A0A0G1ACN3</accession>
<dbReference type="PROSITE" id="PS51781">
    <property type="entry name" value="SH3B"/>
    <property type="match status" value="1"/>
</dbReference>
<dbReference type="Proteomes" id="UP000034160">
    <property type="component" value="Unassembled WGS sequence"/>
</dbReference>
<evidence type="ECO:0000259" key="3">
    <source>
        <dbReference type="PROSITE" id="PS50911"/>
    </source>
</evidence>
<evidence type="ECO:0000256" key="1">
    <source>
        <dbReference type="ARBA" id="ARBA00001561"/>
    </source>
</evidence>
<dbReference type="GO" id="GO:0008745">
    <property type="term" value="F:N-acetylmuramoyl-L-alanine amidase activity"/>
    <property type="evidence" value="ECO:0007669"/>
    <property type="project" value="UniProtKB-EC"/>
</dbReference>